<organism evidence="2 3">
    <name type="scientific">Peronospora matthiolae</name>
    <dbReference type="NCBI Taxonomy" id="2874970"/>
    <lineage>
        <taxon>Eukaryota</taxon>
        <taxon>Sar</taxon>
        <taxon>Stramenopiles</taxon>
        <taxon>Oomycota</taxon>
        <taxon>Peronosporomycetes</taxon>
        <taxon>Peronosporales</taxon>
        <taxon>Peronosporaceae</taxon>
        <taxon>Peronospora</taxon>
    </lineage>
</organism>
<dbReference type="EMBL" id="CAKLBY020000225">
    <property type="protein sequence ID" value="CAK7936841.1"/>
    <property type="molecule type" value="Genomic_DNA"/>
</dbReference>
<proteinExistence type="predicted"/>
<protein>
    <recommendedName>
        <fullName evidence="4">Biogenesis of lysosome-related organelles complex 1 subunit KXD1</fullName>
    </recommendedName>
</protein>
<evidence type="ECO:0000256" key="1">
    <source>
        <dbReference type="SAM" id="MobiDB-lite"/>
    </source>
</evidence>
<evidence type="ECO:0000313" key="2">
    <source>
        <dbReference type="EMBL" id="CAK7936841.1"/>
    </source>
</evidence>
<evidence type="ECO:0008006" key="4">
    <source>
        <dbReference type="Google" id="ProtNLM"/>
    </source>
</evidence>
<sequence length="127" mass="13466">MDGAPTTPMDPASPAPPTLYADSPIPSSTPPPSPPVRRPVVLPSSRVSAASLLSFDTLPAGIAALYGQLDLHATVVADFHSLEELCQDLKLQIGRLQTQLQSYVEIALRLKSLSNNVILASGRIAQR</sequence>
<feature type="region of interest" description="Disordered" evidence="1">
    <location>
        <begin position="1"/>
        <end position="39"/>
    </location>
</feature>
<accession>A0AAV1UQL8</accession>
<dbReference type="Proteomes" id="UP001162060">
    <property type="component" value="Unassembled WGS sequence"/>
</dbReference>
<reference evidence="2" key="1">
    <citation type="submission" date="2024-01" db="EMBL/GenBank/DDBJ databases">
        <authorList>
            <person name="Webb A."/>
        </authorList>
    </citation>
    <scope>NUCLEOTIDE SEQUENCE</scope>
    <source>
        <strain evidence="2">Pm1</strain>
    </source>
</reference>
<name>A0AAV1UQL8_9STRA</name>
<evidence type="ECO:0000313" key="3">
    <source>
        <dbReference type="Proteomes" id="UP001162060"/>
    </source>
</evidence>
<comment type="caution">
    <text evidence="2">The sequence shown here is derived from an EMBL/GenBank/DDBJ whole genome shotgun (WGS) entry which is preliminary data.</text>
</comment>
<dbReference type="AlphaFoldDB" id="A0AAV1UQL8"/>
<gene>
    <name evidence="2" type="ORF">PM001_LOCUS21991</name>
</gene>
<feature type="compositionally biased region" description="Pro residues" evidence="1">
    <location>
        <begin position="27"/>
        <end position="37"/>
    </location>
</feature>